<evidence type="ECO:0000313" key="1">
    <source>
        <dbReference type="EMBL" id="TWT63215.1"/>
    </source>
</evidence>
<sequence length="168" mass="19207">MKFCGKRVVGEFCRGVSLSRPDGTVWEMEIRPLPLSFQRSLRERGILQPTAPTKVSRDSQGRVLRDGDGLAVLQRDESAAEYLLELEKYHQRVAVLVVWECLRGDTRYEFETLVPSSRESWVSFADAFHEELEQAGWSSGDVIWFCDRVAELSHLAGDHVQESRAVFF</sequence>
<organism evidence="1 2">
    <name type="scientific">Rubinisphaera italica</name>
    <dbReference type="NCBI Taxonomy" id="2527969"/>
    <lineage>
        <taxon>Bacteria</taxon>
        <taxon>Pseudomonadati</taxon>
        <taxon>Planctomycetota</taxon>
        <taxon>Planctomycetia</taxon>
        <taxon>Planctomycetales</taxon>
        <taxon>Planctomycetaceae</taxon>
        <taxon>Rubinisphaera</taxon>
    </lineage>
</organism>
<reference evidence="1 2" key="1">
    <citation type="submission" date="2019-02" db="EMBL/GenBank/DDBJ databases">
        <title>Deep-cultivation of Planctomycetes and their phenomic and genomic characterization uncovers novel biology.</title>
        <authorList>
            <person name="Wiegand S."/>
            <person name="Jogler M."/>
            <person name="Boedeker C."/>
            <person name="Pinto D."/>
            <person name="Vollmers J."/>
            <person name="Rivas-Marin E."/>
            <person name="Kohn T."/>
            <person name="Peeters S.H."/>
            <person name="Heuer A."/>
            <person name="Rast P."/>
            <person name="Oberbeckmann S."/>
            <person name="Bunk B."/>
            <person name="Jeske O."/>
            <person name="Meyerdierks A."/>
            <person name="Storesund J.E."/>
            <person name="Kallscheuer N."/>
            <person name="Luecker S."/>
            <person name="Lage O.M."/>
            <person name="Pohl T."/>
            <person name="Merkel B.J."/>
            <person name="Hornburger P."/>
            <person name="Mueller R.-W."/>
            <person name="Bruemmer F."/>
            <person name="Labrenz M."/>
            <person name="Spormann A.M."/>
            <person name="Op Den Camp H."/>
            <person name="Overmann J."/>
            <person name="Amann R."/>
            <person name="Jetten M.S.M."/>
            <person name="Mascher T."/>
            <person name="Medema M.H."/>
            <person name="Devos D.P."/>
            <person name="Kaster A.-K."/>
            <person name="Ovreas L."/>
            <person name="Rohde M."/>
            <person name="Galperin M.Y."/>
            <person name="Jogler C."/>
        </authorList>
    </citation>
    <scope>NUCLEOTIDE SEQUENCE [LARGE SCALE GENOMIC DNA]</scope>
    <source>
        <strain evidence="1 2">Pan54</strain>
    </source>
</reference>
<gene>
    <name evidence="1" type="ORF">Pan54_39680</name>
</gene>
<comment type="caution">
    <text evidence="1">The sequence shown here is derived from an EMBL/GenBank/DDBJ whole genome shotgun (WGS) entry which is preliminary data.</text>
</comment>
<keyword evidence="2" id="KW-1185">Reference proteome</keyword>
<dbReference type="AlphaFoldDB" id="A0A5C5XM75"/>
<evidence type="ECO:0000313" key="2">
    <source>
        <dbReference type="Proteomes" id="UP000316095"/>
    </source>
</evidence>
<dbReference type="EMBL" id="SJPG01000001">
    <property type="protein sequence ID" value="TWT63215.1"/>
    <property type="molecule type" value="Genomic_DNA"/>
</dbReference>
<dbReference type="OrthoDB" id="213046at2"/>
<proteinExistence type="predicted"/>
<name>A0A5C5XM75_9PLAN</name>
<protein>
    <submittedName>
        <fullName evidence="1">Uncharacterized protein</fullName>
    </submittedName>
</protein>
<dbReference type="RefSeq" id="WP_146504992.1">
    <property type="nucleotide sequence ID" value="NZ_SJPG01000001.1"/>
</dbReference>
<dbReference type="Proteomes" id="UP000316095">
    <property type="component" value="Unassembled WGS sequence"/>
</dbReference>
<accession>A0A5C5XM75</accession>